<dbReference type="OrthoDB" id="3596450at2759"/>
<evidence type="ECO:0000313" key="2">
    <source>
        <dbReference type="Proteomes" id="UP000015530"/>
    </source>
</evidence>
<evidence type="ECO:0000313" key="1">
    <source>
        <dbReference type="EMBL" id="EQB46535.1"/>
    </source>
</evidence>
<name>T0LDY1_COLGC</name>
<dbReference type="Proteomes" id="UP000015530">
    <property type="component" value="Unassembled WGS sequence"/>
</dbReference>
<gene>
    <name evidence="1" type="ORF">CGLO_14406</name>
</gene>
<proteinExistence type="predicted"/>
<protein>
    <submittedName>
        <fullName evidence="1">Uncharacterized protein</fullName>
    </submittedName>
</protein>
<dbReference type="EMBL" id="AMYD01003350">
    <property type="protein sequence ID" value="EQB46535.1"/>
    <property type="molecule type" value="Genomic_DNA"/>
</dbReference>
<dbReference type="HOGENOM" id="CLU_1959401_0_0_1"/>
<dbReference type="AlphaFoldDB" id="T0LDY1"/>
<comment type="caution">
    <text evidence="1">The sequence shown here is derived from an EMBL/GenBank/DDBJ whole genome shotgun (WGS) entry which is preliminary data.</text>
</comment>
<accession>T0LDY1</accession>
<organism evidence="1 2">
    <name type="scientific">Colletotrichum gloeosporioides (strain Cg-14)</name>
    <name type="common">Anthracnose fungus</name>
    <name type="synonym">Glomerella cingulata</name>
    <dbReference type="NCBI Taxonomy" id="1237896"/>
    <lineage>
        <taxon>Eukaryota</taxon>
        <taxon>Fungi</taxon>
        <taxon>Dikarya</taxon>
        <taxon>Ascomycota</taxon>
        <taxon>Pezizomycotina</taxon>
        <taxon>Sordariomycetes</taxon>
        <taxon>Hypocreomycetidae</taxon>
        <taxon>Glomerellales</taxon>
        <taxon>Glomerellaceae</taxon>
        <taxon>Colletotrichum</taxon>
        <taxon>Colletotrichum gloeosporioides species complex</taxon>
    </lineage>
</organism>
<sequence length="128" mass="15549">MAPTTFHLFPQLPYDIRYEVWKEYYSRPIHWDTRHVFNPDLWFEWTRIQFRFDSSYQPQQYCDDEICKEANIVRDIIRPIFEIPQWYKRPYYELARINWDADYAPPGLLSTGNSLLTCSGIFELALKA</sequence>
<reference evidence="2" key="1">
    <citation type="journal article" date="2013" name="Mol. Plant Microbe Interact.">
        <title>Global aspects of pacC regulation of pathogenicity genes in Colletotrichum gloeosporioides as revealed by transcriptome analysis.</title>
        <authorList>
            <person name="Alkan N."/>
            <person name="Meng X."/>
            <person name="Friedlander G."/>
            <person name="Reuveni E."/>
            <person name="Sukno S."/>
            <person name="Sherman A."/>
            <person name="Thon M."/>
            <person name="Fluhr R."/>
            <person name="Prusky D."/>
        </authorList>
    </citation>
    <scope>NUCLEOTIDE SEQUENCE [LARGE SCALE GENOMIC DNA]</scope>
    <source>
        <strain evidence="2">Cg-14</strain>
    </source>
</reference>